<dbReference type="PANTHER" id="PTHR38926">
    <property type="entry name" value="F-BOX DOMAIN CONTAINING PROTEIN, EXPRESSED"/>
    <property type="match status" value="1"/>
</dbReference>
<dbReference type="Proteomes" id="UP000620124">
    <property type="component" value="Unassembled WGS sequence"/>
</dbReference>
<dbReference type="SUPFAM" id="SSF52047">
    <property type="entry name" value="RNI-like"/>
    <property type="match status" value="1"/>
</dbReference>
<protein>
    <recommendedName>
        <fullName evidence="3">F-box domain-containing protein</fullName>
    </recommendedName>
</protein>
<evidence type="ECO:0000313" key="1">
    <source>
        <dbReference type="EMBL" id="KAF7356374.1"/>
    </source>
</evidence>
<evidence type="ECO:0000313" key="2">
    <source>
        <dbReference type="Proteomes" id="UP000620124"/>
    </source>
</evidence>
<accession>A0A8H6YDL3</accession>
<dbReference type="OrthoDB" id="3248197at2759"/>
<sequence length="515" mass="58073">MLLADSPFADRLNTNYVPTDSEVLEILHILVDPADELARLDAEIKDMEIAISRLKERRALLKVPIDAHKALISPMRRIPQDVLLEIFFSCLPLQHNALIDPAEAPLILGRICRDWRRVAYSTPMLWCFIHIPSPNYRFAPPTILSKLGRIVEAWLERTATCALDISLNDTTFFVDVNIEIHPLISQLLPVSRRLRHLALSGDAEFLRPLLRLGAKDLPLLKSIRIDSNINQIFSGSADALQLPSLEDVSLRITESVDPLSFPLKWAQMTGLSLQCYSSWSENGPEGGLTIRGALEVLRRCPNLERCELRMTRADDESVDTTTSIPLLQMHTLVLTGFHFEKWIPHLVLPKLRCLQVGDVILGDTASRPPDPYMRADIDPNHFTSSSLQELFESFPMISHLRLSSTTYSQAPVALDDAFLPLFYAPHDLCPALTHFTALSFCAGFSDTAALAFVRGRMVMPTPLQQFQVRFRRPMEVDIMPELQIFISDGLKVEVQYPSVPRFDAKEGLYGPQSLY</sequence>
<dbReference type="EMBL" id="JACAZI010000007">
    <property type="protein sequence ID" value="KAF7356374.1"/>
    <property type="molecule type" value="Genomic_DNA"/>
</dbReference>
<comment type="caution">
    <text evidence="1">The sequence shown here is derived from an EMBL/GenBank/DDBJ whole genome shotgun (WGS) entry which is preliminary data.</text>
</comment>
<dbReference type="AlphaFoldDB" id="A0A8H6YDL3"/>
<dbReference type="PANTHER" id="PTHR38926:SF72">
    <property type="entry name" value="IM:7136021-RELATED"/>
    <property type="match status" value="1"/>
</dbReference>
<dbReference type="InterPro" id="IPR032675">
    <property type="entry name" value="LRR_dom_sf"/>
</dbReference>
<proteinExistence type="predicted"/>
<name>A0A8H6YDL3_9AGAR</name>
<organism evidence="1 2">
    <name type="scientific">Mycena venus</name>
    <dbReference type="NCBI Taxonomy" id="2733690"/>
    <lineage>
        <taxon>Eukaryota</taxon>
        <taxon>Fungi</taxon>
        <taxon>Dikarya</taxon>
        <taxon>Basidiomycota</taxon>
        <taxon>Agaricomycotina</taxon>
        <taxon>Agaricomycetes</taxon>
        <taxon>Agaricomycetidae</taxon>
        <taxon>Agaricales</taxon>
        <taxon>Marasmiineae</taxon>
        <taxon>Mycenaceae</taxon>
        <taxon>Mycena</taxon>
    </lineage>
</organism>
<gene>
    <name evidence="1" type="ORF">MVEN_00969800</name>
</gene>
<dbReference type="Gene3D" id="3.80.10.10">
    <property type="entry name" value="Ribonuclease Inhibitor"/>
    <property type="match status" value="1"/>
</dbReference>
<evidence type="ECO:0008006" key="3">
    <source>
        <dbReference type="Google" id="ProtNLM"/>
    </source>
</evidence>
<keyword evidence="2" id="KW-1185">Reference proteome</keyword>
<reference evidence="1" key="1">
    <citation type="submission" date="2020-05" db="EMBL/GenBank/DDBJ databases">
        <title>Mycena genomes resolve the evolution of fungal bioluminescence.</title>
        <authorList>
            <person name="Tsai I.J."/>
        </authorList>
    </citation>
    <scope>NUCLEOTIDE SEQUENCE</scope>
    <source>
        <strain evidence="1">CCC161011</strain>
    </source>
</reference>